<protein>
    <submittedName>
        <fullName evidence="5">Interferon-induced protein with tetratricopeptide repeats 5-like</fullName>
    </submittedName>
</protein>
<dbReference type="Gene3D" id="1.25.40.10">
    <property type="entry name" value="Tetratricopeptide repeat domain"/>
    <property type="match status" value="3"/>
</dbReference>
<reference evidence="5" key="3">
    <citation type="submission" date="2025-09" db="UniProtKB">
        <authorList>
            <consortium name="Ensembl"/>
        </authorList>
    </citation>
    <scope>IDENTIFICATION</scope>
</reference>
<evidence type="ECO:0000256" key="4">
    <source>
        <dbReference type="PROSITE-ProRule" id="PRU00339"/>
    </source>
</evidence>
<dbReference type="AlphaFoldDB" id="A0A8C9RUB8"/>
<dbReference type="PANTHER" id="PTHR10271:SF29">
    <property type="entry name" value="INTERFERON-INDUCED PROTEIN WITH TETRATRICOPEPTIDE REPEATS-RELATED"/>
    <property type="match status" value="1"/>
</dbReference>
<dbReference type="Proteomes" id="UP000694397">
    <property type="component" value="Chromosome 24"/>
</dbReference>
<keyword evidence="2 4" id="KW-0802">TPR repeat</keyword>
<evidence type="ECO:0000256" key="1">
    <source>
        <dbReference type="ARBA" id="ARBA00022737"/>
    </source>
</evidence>
<dbReference type="GO" id="GO:0005829">
    <property type="term" value="C:cytosol"/>
    <property type="evidence" value="ECO:0007669"/>
    <property type="project" value="TreeGrafter"/>
</dbReference>
<dbReference type="GO" id="GO:0051607">
    <property type="term" value="P:defense response to virus"/>
    <property type="evidence" value="ECO:0007669"/>
    <property type="project" value="TreeGrafter"/>
</dbReference>
<dbReference type="SUPFAM" id="SSF48452">
    <property type="entry name" value="TPR-like"/>
    <property type="match status" value="3"/>
</dbReference>
<organism evidence="5 6">
    <name type="scientific">Scleropages formosus</name>
    <name type="common">Asian bonytongue</name>
    <name type="synonym">Osteoglossum formosum</name>
    <dbReference type="NCBI Taxonomy" id="113540"/>
    <lineage>
        <taxon>Eukaryota</taxon>
        <taxon>Metazoa</taxon>
        <taxon>Chordata</taxon>
        <taxon>Craniata</taxon>
        <taxon>Vertebrata</taxon>
        <taxon>Euteleostomi</taxon>
        <taxon>Actinopterygii</taxon>
        <taxon>Neopterygii</taxon>
        <taxon>Teleostei</taxon>
        <taxon>Osteoglossocephala</taxon>
        <taxon>Osteoglossomorpha</taxon>
        <taxon>Osteoglossiformes</taxon>
        <taxon>Osteoglossidae</taxon>
        <taxon>Scleropages</taxon>
    </lineage>
</organism>
<feature type="repeat" description="TPR" evidence="4">
    <location>
        <begin position="212"/>
        <end position="245"/>
    </location>
</feature>
<dbReference type="PANTHER" id="PTHR10271">
    <property type="entry name" value="INTERFERON-INDUCED PROTEIN WITH TETRATRICOPEPTIDE REPEATS"/>
    <property type="match status" value="1"/>
</dbReference>
<dbReference type="GeneTree" id="ENSGT00950000182946"/>
<reference evidence="5" key="2">
    <citation type="submission" date="2025-08" db="UniProtKB">
        <authorList>
            <consortium name="Ensembl"/>
        </authorList>
    </citation>
    <scope>IDENTIFICATION</scope>
</reference>
<dbReference type="RefSeq" id="XP_018616353.2">
    <property type="nucleotide sequence ID" value="XM_018760837.2"/>
</dbReference>
<dbReference type="GeneID" id="108939469"/>
<keyword evidence="6" id="KW-1185">Reference proteome</keyword>
<dbReference type="Pfam" id="PF13432">
    <property type="entry name" value="TPR_16"/>
    <property type="match status" value="1"/>
</dbReference>
<dbReference type="InterPro" id="IPR019734">
    <property type="entry name" value="TPR_rpt"/>
</dbReference>
<dbReference type="PROSITE" id="PS50005">
    <property type="entry name" value="TPR"/>
    <property type="match status" value="2"/>
</dbReference>
<evidence type="ECO:0000256" key="3">
    <source>
        <dbReference type="ARBA" id="ARBA00038336"/>
    </source>
</evidence>
<name>A0A8C9RUB8_SCLFO</name>
<proteinExistence type="inferred from homology"/>
<sequence>MSGKGDISLKTKLLRTDCHFTWGLSKNDIDIGDLQQRIEDDIKYSSEKKAELKYLFSFLAFTKYLQDLPEEALEDLKKAEEDVYKHKKEGYQKMLVATYGDFAWLYYHMGDYSTSQTYLAKLEDIKKQFPPSVLQAAVNGEKGWTFLRCSCKNYEKAKECFRKALEEEPDDGEWNAGYAIALYRTEWDATSAEESQAVKQLRRALELNPEDALIMVLLGLRLCVFKKMREAEDLVEKALEISPDDPHVTRYVAKFYRQSGSLEKSVALLKKALEKAPSSAFLHHQIAICYKIMKYNLSTSGGQARNSAETELVHLSVYHLETAVNLRPSFIFALTGLAASFAECGDLSRAEEMFQNTAELARAKNDNLQTVYRYYGDFLQYQKKSESLAIKQYMEGSKMQADTREGKKCISRLHNLARKRIYRNPEDGEAFGILGYVHRTKDEKREAIECYEKALLLDLENEEYLSALCDLRLSLV</sequence>
<accession>A0A8C9RUB8</accession>
<comment type="similarity">
    <text evidence="3">Belongs to the IFIT family.</text>
</comment>
<keyword evidence="1" id="KW-0677">Repeat</keyword>
<dbReference type="KEGG" id="sfm:108939469"/>
<dbReference type="OrthoDB" id="10043504at2759"/>
<dbReference type="FunFam" id="1.25.40.10:FF:000032">
    <property type="entry name" value="Interferon-induced protein with tetratricopeptide repeats 5"/>
    <property type="match status" value="1"/>
</dbReference>
<dbReference type="Ensembl" id="ENSSFOT00015019189.2">
    <property type="protein sequence ID" value="ENSSFOP00015018973.2"/>
    <property type="gene ID" value="ENSSFOG00015012206.2"/>
</dbReference>
<dbReference type="SMART" id="SM00028">
    <property type="entry name" value="TPR"/>
    <property type="match status" value="6"/>
</dbReference>
<evidence type="ECO:0000313" key="6">
    <source>
        <dbReference type="Proteomes" id="UP000694397"/>
    </source>
</evidence>
<feature type="repeat" description="TPR" evidence="4">
    <location>
        <begin position="428"/>
        <end position="461"/>
    </location>
</feature>
<gene>
    <name evidence="5" type="primary">LOC108939469</name>
</gene>
<dbReference type="Pfam" id="PF13181">
    <property type="entry name" value="TPR_8"/>
    <property type="match status" value="2"/>
</dbReference>
<evidence type="ECO:0000313" key="5">
    <source>
        <dbReference type="Ensembl" id="ENSSFOP00015018973.2"/>
    </source>
</evidence>
<evidence type="ECO:0000256" key="2">
    <source>
        <dbReference type="ARBA" id="ARBA00022803"/>
    </source>
</evidence>
<reference evidence="5 6" key="1">
    <citation type="submission" date="2019-04" db="EMBL/GenBank/DDBJ databases">
        <authorList>
            <consortium name="Wellcome Sanger Institute Data Sharing"/>
        </authorList>
    </citation>
    <scope>NUCLEOTIDE SEQUENCE [LARGE SCALE GENOMIC DNA]</scope>
</reference>
<dbReference type="InterPro" id="IPR011990">
    <property type="entry name" value="TPR-like_helical_dom_sf"/>
</dbReference>